<dbReference type="AlphaFoldDB" id="A0A0A0LUX2"/>
<reference evidence="1 2" key="3">
    <citation type="journal article" date="2010" name="BMC Genomics">
        <title>Transcriptome sequencing and comparative analysis of cucumber flowers with different sex types.</title>
        <authorList>
            <person name="Guo S."/>
            <person name="Zheng Y."/>
            <person name="Joung J.G."/>
            <person name="Liu S."/>
            <person name="Zhang Z."/>
            <person name="Crasta O.R."/>
            <person name="Sobral B.W."/>
            <person name="Xu Y."/>
            <person name="Huang S."/>
            <person name="Fei Z."/>
        </authorList>
    </citation>
    <scope>NUCLEOTIDE SEQUENCE [LARGE SCALE GENOMIC DNA]</scope>
    <source>
        <strain evidence="2">cv. 9930</strain>
    </source>
</reference>
<reference evidence="1 2" key="4">
    <citation type="journal article" date="2011" name="BMC Genomics">
        <title>RNA-Seq improves annotation of protein-coding genes in the cucumber genome.</title>
        <authorList>
            <person name="Li Z."/>
            <person name="Zhang Z."/>
            <person name="Yan P."/>
            <person name="Huang S."/>
            <person name="Fei Z."/>
            <person name="Lin K."/>
        </authorList>
    </citation>
    <scope>NUCLEOTIDE SEQUENCE [LARGE SCALE GENOMIC DNA]</scope>
    <source>
        <strain evidence="2">cv. 9930</strain>
    </source>
</reference>
<keyword evidence="2" id="KW-1185">Reference proteome</keyword>
<gene>
    <name evidence="1" type="ORF">Csa_1G523100</name>
</gene>
<dbReference type="Proteomes" id="UP000029981">
    <property type="component" value="Chromosome 1"/>
</dbReference>
<sequence>MVGSSGRQEPVFRSLFRLHLVVFFAGISFSGDEDLKFVLFQELICILTL</sequence>
<name>A0A0A0LUX2_CUCSA</name>
<reference evidence="1 2" key="1">
    <citation type="journal article" date="2009" name="Nat. Genet.">
        <title>The genome of the cucumber, Cucumis sativus L.</title>
        <authorList>
            <person name="Huang S."/>
            <person name="Li R."/>
            <person name="Zhang Z."/>
            <person name="Li L."/>
            <person name="Gu X."/>
            <person name="Fan W."/>
            <person name="Lucas W.J."/>
            <person name="Wang X."/>
            <person name="Xie B."/>
            <person name="Ni P."/>
            <person name="Ren Y."/>
            <person name="Zhu H."/>
            <person name="Li J."/>
            <person name="Lin K."/>
            <person name="Jin W."/>
            <person name="Fei Z."/>
            <person name="Li G."/>
            <person name="Staub J."/>
            <person name="Kilian A."/>
            <person name="van der Vossen E.A."/>
            <person name="Wu Y."/>
            <person name="Guo J."/>
            <person name="He J."/>
            <person name="Jia Z."/>
            <person name="Ren Y."/>
            <person name="Tian G."/>
            <person name="Lu Y."/>
            <person name="Ruan J."/>
            <person name="Qian W."/>
            <person name="Wang M."/>
            <person name="Huang Q."/>
            <person name="Li B."/>
            <person name="Xuan Z."/>
            <person name="Cao J."/>
            <person name="Asan"/>
            <person name="Wu Z."/>
            <person name="Zhang J."/>
            <person name="Cai Q."/>
            <person name="Bai Y."/>
            <person name="Zhao B."/>
            <person name="Han Y."/>
            <person name="Li Y."/>
            <person name="Li X."/>
            <person name="Wang S."/>
            <person name="Shi Q."/>
            <person name="Liu S."/>
            <person name="Cho W.K."/>
            <person name="Kim J.Y."/>
            <person name="Xu Y."/>
            <person name="Heller-Uszynska K."/>
            <person name="Miao H."/>
            <person name="Cheng Z."/>
            <person name="Zhang S."/>
            <person name="Wu J."/>
            <person name="Yang Y."/>
            <person name="Kang H."/>
            <person name="Li M."/>
            <person name="Liang H."/>
            <person name="Ren X."/>
            <person name="Shi Z."/>
            <person name="Wen M."/>
            <person name="Jian M."/>
            <person name="Yang H."/>
            <person name="Zhang G."/>
            <person name="Yang Z."/>
            <person name="Chen R."/>
            <person name="Liu S."/>
            <person name="Li J."/>
            <person name="Ma L."/>
            <person name="Liu H."/>
            <person name="Zhou Y."/>
            <person name="Zhao J."/>
            <person name="Fang X."/>
            <person name="Li G."/>
            <person name="Fang L."/>
            <person name="Li Y."/>
            <person name="Liu D."/>
            <person name="Zheng H."/>
            <person name="Zhang Y."/>
            <person name="Qin N."/>
            <person name="Li Z."/>
            <person name="Yang G."/>
            <person name="Yang S."/>
            <person name="Bolund L."/>
            <person name="Kristiansen K."/>
            <person name="Zheng H."/>
            <person name="Li S."/>
            <person name="Zhang X."/>
            <person name="Yang H."/>
            <person name="Wang J."/>
            <person name="Sun R."/>
            <person name="Zhang B."/>
            <person name="Jiang S."/>
            <person name="Wang J."/>
            <person name="Du Y."/>
            <person name="Li S."/>
        </authorList>
    </citation>
    <scope>NUCLEOTIDE SEQUENCE [LARGE SCALE GENOMIC DNA]</scope>
    <source>
        <strain evidence="2">cv. 9930</strain>
    </source>
</reference>
<evidence type="ECO:0000313" key="2">
    <source>
        <dbReference type="Proteomes" id="UP000029981"/>
    </source>
</evidence>
<evidence type="ECO:0000313" key="1">
    <source>
        <dbReference type="EMBL" id="KGN65735.1"/>
    </source>
</evidence>
<accession>A0A0A0LUX2</accession>
<proteinExistence type="predicted"/>
<dbReference type="Gramene" id="KGN65735">
    <property type="protein sequence ID" value="KGN65735"/>
    <property type="gene ID" value="Csa_1G523100"/>
</dbReference>
<dbReference type="EMBL" id="CM002922">
    <property type="protein sequence ID" value="KGN65735.1"/>
    <property type="molecule type" value="Genomic_DNA"/>
</dbReference>
<organism evidence="1 2">
    <name type="scientific">Cucumis sativus</name>
    <name type="common">Cucumber</name>
    <dbReference type="NCBI Taxonomy" id="3659"/>
    <lineage>
        <taxon>Eukaryota</taxon>
        <taxon>Viridiplantae</taxon>
        <taxon>Streptophyta</taxon>
        <taxon>Embryophyta</taxon>
        <taxon>Tracheophyta</taxon>
        <taxon>Spermatophyta</taxon>
        <taxon>Magnoliopsida</taxon>
        <taxon>eudicotyledons</taxon>
        <taxon>Gunneridae</taxon>
        <taxon>Pentapetalae</taxon>
        <taxon>rosids</taxon>
        <taxon>fabids</taxon>
        <taxon>Cucurbitales</taxon>
        <taxon>Cucurbitaceae</taxon>
        <taxon>Benincaseae</taxon>
        <taxon>Cucumis</taxon>
    </lineage>
</organism>
<protein>
    <submittedName>
        <fullName evidence="1">Uncharacterized protein</fullName>
    </submittedName>
</protein>
<reference evidence="1 2" key="2">
    <citation type="journal article" date="2009" name="PLoS ONE">
        <title>An integrated genetic and cytogenetic map of the cucumber genome.</title>
        <authorList>
            <person name="Ren Y."/>
            <person name="Zhang Z."/>
            <person name="Liu J."/>
            <person name="Staub J.E."/>
            <person name="Han Y."/>
            <person name="Cheng Z."/>
            <person name="Li X."/>
            <person name="Lu J."/>
            <person name="Miao H."/>
            <person name="Kang H."/>
            <person name="Xie B."/>
            <person name="Gu X."/>
            <person name="Wang X."/>
            <person name="Du Y."/>
            <person name="Jin W."/>
            <person name="Huang S."/>
        </authorList>
    </citation>
    <scope>NUCLEOTIDE SEQUENCE [LARGE SCALE GENOMIC DNA]</scope>
    <source>
        <strain evidence="2">cv. 9930</strain>
    </source>
</reference>